<evidence type="ECO:0000256" key="2">
    <source>
        <dbReference type="HAMAP-Rule" id="MF_00978"/>
    </source>
</evidence>
<dbReference type="PANTHER" id="PTHR12835">
    <property type="entry name" value="BIOTIN PROTEIN LIGASE"/>
    <property type="match status" value="1"/>
</dbReference>
<dbReference type="Gene3D" id="3.30.930.10">
    <property type="entry name" value="Bira Bifunctional Protein, Domain 2"/>
    <property type="match status" value="1"/>
</dbReference>
<dbReference type="RefSeq" id="WP_046822733.1">
    <property type="nucleotide sequence ID" value="NZ_JBCLWQ010000002.1"/>
</dbReference>
<feature type="DNA-binding region" description="H-T-H motif" evidence="2">
    <location>
        <begin position="19"/>
        <end position="38"/>
    </location>
</feature>
<dbReference type="EMBL" id="LBBT01000165">
    <property type="protein sequence ID" value="KKY01645.1"/>
    <property type="molecule type" value="Genomic_DNA"/>
</dbReference>
<dbReference type="InterPro" id="IPR011991">
    <property type="entry name" value="ArsR-like_HTH"/>
</dbReference>
<evidence type="ECO:0000256" key="1">
    <source>
        <dbReference type="ARBA" id="ARBA00022598"/>
    </source>
</evidence>
<dbReference type="PROSITE" id="PS51733">
    <property type="entry name" value="BPL_LPL_CATALYTIC"/>
    <property type="match status" value="1"/>
</dbReference>
<reference evidence="4 5" key="1">
    <citation type="submission" date="2015-04" db="EMBL/GenBank/DDBJ databases">
        <title>Microcin producing Clostridium sp. JC272T.</title>
        <authorList>
            <person name="Jyothsna T."/>
            <person name="Sasikala C."/>
            <person name="Ramana C."/>
        </authorList>
    </citation>
    <scope>NUCLEOTIDE SEQUENCE [LARGE SCALE GENOMIC DNA]</scope>
    <source>
        <strain evidence="4 5">JC272</strain>
    </source>
</reference>
<dbReference type="PATRIC" id="fig|1629550.3.peg.982"/>
<dbReference type="GO" id="GO:0009249">
    <property type="term" value="P:protein lipoylation"/>
    <property type="evidence" value="ECO:0007669"/>
    <property type="project" value="UniProtKB-ARBA"/>
</dbReference>
<keyword evidence="2" id="KW-0804">Transcription</keyword>
<evidence type="ECO:0000259" key="3">
    <source>
        <dbReference type="PROSITE" id="PS51733"/>
    </source>
</evidence>
<evidence type="ECO:0000313" key="4">
    <source>
        <dbReference type="EMBL" id="KKY01645.1"/>
    </source>
</evidence>
<dbReference type="InterPro" id="IPR004143">
    <property type="entry name" value="BPL_LPL_catalytic"/>
</dbReference>
<dbReference type="Gene3D" id="2.30.30.100">
    <property type="match status" value="1"/>
</dbReference>
<dbReference type="Pfam" id="PF08279">
    <property type="entry name" value="HTH_11"/>
    <property type="match status" value="1"/>
</dbReference>
<name>A0A0M3DG90_9FIRM</name>
<dbReference type="InterPro" id="IPR004408">
    <property type="entry name" value="Biotin_CoA_COase_ligase"/>
</dbReference>
<dbReference type="SUPFAM" id="SSF46785">
    <property type="entry name" value="Winged helix' DNA-binding domain"/>
    <property type="match status" value="1"/>
</dbReference>
<proteinExistence type="inferred from homology"/>
<keyword evidence="2" id="KW-0092">Biotin</keyword>
<comment type="catalytic activity">
    <reaction evidence="2">
        <text>biotin + L-lysyl-[protein] + ATP = N(6)-biotinyl-L-lysyl-[protein] + AMP + diphosphate + H(+)</text>
        <dbReference type="Rhea" id="RHEA:11756"/>
        <dbReference type="Rhea" id="RHEA-COMP:9752"/>
        <dbReference type="Rhea" id="RHEA-COMP:10505"/>
        <dbReference type="ChEBI" id="CHEBI:15378"/>
        <dbReference type="ChEBI" id="CHEBI:29969"/>
        <dbReference type="ChEBI" id="CHEBI:30616"/>
        <dbReference type="ChEBI" id="CHEBI:33019"/>
        <dbReference type="ChEBI" id="CHEBI:57586"/>
        <dbReference type="ChEBI" id="CHEBI:83144"/>
        <dbReference type="ChEBI" id="CHEBI:456215"/>
        <dbReference type="EC" id="6.3.4.15"/>
    </reaction>
</comment>
<keyword evidence="2" id="KW-0547">Nucleotide-binding</keyword>
<accession>A0A0M3DG90</accession>
<dbReference type="SUPFAM" id="SSF50037">
    <property type="entry name" value="C-terminal domain of transcriptional repressors"/>
    <property type="match status" value="1"/>
</dbReference>
<dbReference type="GO" id="GO:0005737">
    <property type="term" value="C:cytoplasm"/>
    <property type="evidence" value="ECO:0007669"/>
    <property type="project" value="TreeGrafter"/>
</dbReference>
<comment type="similarity">
    <text evidence="2">Belongs to the biotin--protein ligase family.</text>
</comment>
<feature type="binding site" evidence="2">
    <location>
        <begin position="91"/>
        <end position="93"/>
    </location>
    <ligand>
        <name>biotin</name>
        <dbReference type="ChEBI" id="CHEBI:57586"/>
    </ligand>
</feature>
<keyword evidence="2" id="KW-0678">Repressor</keyword>
<keyword evidence="1 2" id="KW-0436">Ligase</keyword>
<comment type="function">
    <text evidence="2">Acts both as a biotin--[acetyl-CoA-carboxylase] ligase and a repressor.</text>
</comment>
<dbReference type="GO" id="GO:0004077">
    <property type="term" value="F:biotin--[biotin carboxyl-carrier protein] ligase activity"/>
    <property type="evidence" value="ECO:0007669"/>
    <property type="project" value="UniProtKB-UniRule"/>
</dbReference>
<dbReference type="HAMAP" id="MF_00978">
    <property type="entry name" value="Bifunct_BirA"/>
    <property type="match status" value="1"/>
</dbReference>
<keyword evidence="2" id="KW-0805">Transcription regulation</keyword>
<dbReference type="PANTHER" id="PTHR12835:SF5">
    <property type="entry name" value="BIOTIN--PROTEIN LIGASE"/>
    <property type="match status" value="1"/>
</dbReference>
<dbReference type="InterPro" id="IPR008988">
    <property type="entry name" value="Transcriptional_repressor_C"/>
</dbReference>
<dbReference type="NCBIfam" id="TIGR00121">
    <property type="entry name" value="birA_ligase"/>
    <property type="match status" value="1"/>
</dbReference>
<keyword evidence="5" id="KW-1185">Reference proteome</keyword>
<dbReference type="AlphaFoldDB" id="A0A0M3DG90"/>
<dbReference type="InterPro" id="IPR013196">
    <property type="entry name" value="HTH_11"/>
</dbReference>
<feature type="binding site" evidence="2">
    <location>
        <position position="184"/>
    </location>
    <ligand>
        <name>biotin</name>
        <dbReference type="ChEBI" id="CHEBI:57586"/>
    </ligand>
</feature>
<dbReference type="InterPro" id="IPR030855">
    <property type="entry name" value="Bifunct_BirA"/>
</dbReference>
<dbReference type="GO" id="GO:0005524">
    <property type="term" value="F:ATP binding"/>
    <property type="evidence" value="ECO:0007669"/>
    <property type="project" value="UniProtKB-UniRule"/>
</dbReference>
<organism evidence="4 5">
    <name type="scientific">Paraclostridium benzoelyticum</name>
    <dbReference type="NCBI Taxonomy" id="1629550"/>
    <lineage>
        <taxon>Bacteria</taxon>
        <taxon>Bacillati</taxon>
        <taxon>Bacillota</taxon>
        <taxon>Clostridia</taxon>
        <taxon>Peptostreptococcales</taxon>
        <taxon>Peptostreptococcaceae</taxon>
        <taxon>Paraclostridium</taxon>
    </lineage>
</organism>
<keyword evidence="2" id="KW-0238">DNA-binding</keyword>
<gene>
    <name evidence="2" type="primary">birA</name>
    <name evidence="4" type="ORF">VN21_07665</name>
</gene>
<evidence type="ECO:0000313" key="5">
    <source>
        <dbReference type="Proteomes" id="UP000034407"/>
    </source>
</evidence>
<feature type="domain" description="BPL/LPL catalytic" evidence="3">
    <location>
        <begin position="68"/>
        <end position="254"/>
    </location>
</feature>
<dbReference type="Pfam" id="PF03099">
    <property type="entry name" value="BPL_LplA_LipB"/>
    <property type="match status" value="1"/>
</dbReference>
<dbReference type="SUPFAM" id="SSF55681">
    <property type="entry name" value="Class II aaRS and biotin synthetases"/>
    <property type="match status" value="1"/>
</dbReference>
<dbReference type="InterPro" id="IPR045864">
    <property type="entry name" value="aa-tRNA-synth_II/BPL/LPL"/>
</dbReference>
<dbReference type="OrthoDB" id="9807064at2"/>
<dbReference type="GO" id="GO:0003677">
    <property type="term" value="F:DNA binding"/>
    <property type="evidence" value="ECO:0007669"/>
    <property type="project" value="UniProtKB-UniRule"/>
</dbReference>
<feature type="binding site" evidence="2">
    <location>
        <begin position="118"/>
        <end position="120"/>
    </location>
    <ligand>
        <name>biotin</name>
        <dbReference type="ChEBI" id="CHEBI:57586"/>
    </ligand>
</feature>
<dbReference type="GO" id="GO:0006355">
    <property type="term" value="P:regulation of DNA-templated transcription"/>
    <property type="evidence" value="ECO:0007669"/>
    <property type="project" value="UniProtKB-UniRule"/>
</dbReference>
<sequence length="325" mass="36433">MREKIVNLLLNSDLEFISGEEISKQLGISRTAVWKHINVLKEQGYEIESVNKKGYRLKESPNDILSKENILHNLKTKFIGKEIIHFDSIDSTNNYAKSIANEATDGTVILSEEQVSGRGRLGKCWHSEKHEGIWMSIILKPNILPMDAPFITLVAGASIVKALRNLGVEATIKWPNDIILNGKKTCGILTELSAEIERVNYIVVGIGINVKTINFPEEIGNIATSIQREGYEISRVDIVRNILSEFELKYNSYINENDKSSTLDVCKNYSAIIGKEIYTIKNNVKEQVTCIDINENGDLVVKDKNGKLKEIISGEVSIRGEHGYV</sequence>
<dbReference type="InterPro" id="IPR036388">
    <property type="entry name" value="WH-like_DNA-bd_sf"/>
</dbReference>
<dbReference type="GO" id="GO:0016740">
    <property type="term" value="F:transferase activity"/>
    <property type="evidence" value="ECO:0007669"/>
    <property type="project" value="UniProtKB-ARBA"/>
</dbReference>
<dbReference type="InterPro" id="IPR036390">
    <property type="entry name" value="WH_DNA-bd_sf"/>
</dbReference>
<feature type="binding site" evidence="2">
    <location>
        <position position="114"/>
    </location>
    <ligand>
        <name>biotin</name>
        <dbReference type="ChEBI" id="CHEBI:57586"/>
    </ligand>
</feature>
<dbReference type="Proteomes" id="UP000034407">
    <property type="component" value="Unassembled WGS sequence"/>
</dbReference>
<protein>
    <recommendedName>
        <fullName evidence="2">Bifunctional ligase/repressor BirA</fullName>
    </recommendedName>
    <alternativeName>
        <fullName evidence="2">Biotin--[acetyl-CoA-carboxylase] ligase</fullName>
        <ecNumber evidence="2">6.3.4.15</ecNumber>
    </alternativeName>
    <alternativeName>
        <fullName evidence="2">Biotin--protein ligase</fullName>
    </alternativeName>
    <alternativeName>
        <fullName evidence="2">Biotin-[acetyl-CoA carboxylase] synthetase</fullName>
    </alternativeName>
</protein>
<dbReference type="EC" id="6.3.4.15" evidence="2"/>
<dbReference type="CDD" id="cd16442">
    <property type="entry name" value="BPL"/>
    <property type="match status" value="1"/>
</dbReference>
<keyword evidence="2" id="KW-0067">ATP-binding</keyword>
<dbReference type="Gene3D" id="1.10.10.10">
    <property type="entry name" value="Winged helix-like DNA-binding domain superfamily/Winged helix DNA-binding domain"/>
    <property type="match status" value="1"/>
</dbReference>
<comment type="caution">
    <text evidence="4">The sequence shown here is derived from an EMBL/GenBank/DDBJ whole genome shotgun (WGS) entry which is preliminary data.</text>
</comment>
<dbReference type="CDD" id="cd00090">
    <property type="entry name" value="HTH_ARSR"/>
    <property type="match status" value="1"/>
</dbReference>